<evidence type="ECO:0000256" key="1">
    <source>
        <dbReference type="ARBA" id="ARBA00011738"/>
    </source>
</evidence>
<feature type="binding site" evidence="6">
    <location>
        <position position="45"/>
    </location>
    <ligand>
        <name>FAD</name>
        <dbReference type="ChEBI" id="CHEBI:57692"/>
    </ligand>
</feature>
<dbReference type="InterPro" id="IPR050097">
    <property type="entry name" value="Ferredoxin-NADP_redctase_2"/>
</dbReference>
<dbReference type="PRINTS" id="PR00469">
    <property type="entry name" value="PNDRDTASEII"/>
</dbReference>
<dbReference type="PANTHER" id="PTHR48105">
    <property type="entry name" value="THIOREDOXIN REDUCTASE 1-RELATED-RELATED"/>
    <property type="match status" value="1"/>
</dbReference>
<feature type="binding site" evidence="6">
    <location>
        <position position="37"/>
    </location>
    <ligand>
        <name>FAD</name>
        <dbReference type="ChEBI" id="CHEBI:57692"/>
    </ligand>
</feature>
<name>A0A9X4AGC3_9BACI</name>
<keyword evidence="5 6" id="KW-0560">Oxidoreductase</keyword>
<comment type="caution">
    <text evidence="8">The sequence shown here is derived from an EMBL/GenBank/DDBJ whole genome shotgun (WGS) entry which is preliminary data.</text>
</comment>
<dbReference type="InterPro" id="IPR022890">
    <property type="entry name" value="Fd--NADP_Rdtase_type_2"/>
</dbReference>
<dbReference type="InterPro" id="IPR036188">
    <property type="entry name" value="FAD/NAD-bd_sf"/>
</dbReference>
<evidence type="ECO:0000256" key="2">
    <source>
        <dbReference type="ARBA" id="ARBA00022630"/>
    </source>
</evidence>
<dbReference type="PRINTS" id="PR00368">
    <property type="entry name" value="FADPNR"/>
</dbReference>
<dbReference type="GO" id="GO:0050660">
    <property type="term" value="F:flavin adenine dinucleotide binding"/>
    <property type="evidence" value="ECO:0007669"/>
    <property type="project" value="UniProtKB-UniRule"/>
</dbReference>
<evidence type="ECO:0000256" key="5">
    <source>
        <dbReference type="ARBA" id="ARBA00023002"/>
    </source>
</evidence>
<proteinExistence type="inferred from homology"/>
<feature type="binding site" evidence="6">
    <location>
        <position position="125"/>
    </location>
    <ligand>
        <name>FAD</name>
        <dbReference type="ChEBI" id="CHEBI:57692"/>
    </ligand>
</feature>
<comment type="similarity">
    <text evidence="6">Belongs to the ferredoxin--NADP reductase type 2 family.</text>
</comment>
<keyword evidence="2 6" id="KW-0285">Flavoprotein</keyword>
<protein>
    <recommendedName>
        <fullName evidence="6">Ferredoxin--NADP reductase</fullName>
        <shortName evidence="6">FNR</shortName>
        <shortName evidence="6">Fd-NADP(+) reductase</shortName>
        <ecNumber evidence="6">1.18.1.2</ecNumber>
    </recommendedName>
</protein>
<reference evidence="8" key="1">
    <citation type="submission" date="2022-06" db="EMBL/GenBank/DDBJ databases">
        <title>Aquibacillus sp. a new bacterium isolated from soil saline samples.</title>
        <authorList>
            <person name="Galisteo C."/>
            <person name="De La Haba R."/>
            <person name="Sanchez-Porro C."/>
            <person name="Ventosa A."/>
        </authorList>
    </citation>
    <scope>NUCLEOTIDE SEQUENCE</scope>
    <source>
        <strain evidence="8">3ASR75-54</strain>
    </source>
</reference>
<dbReference type="GO" id="GO:0050661">
    <property type="term" value="F:NADP binding"/>
    <property type="evidence" value="ECO:0007669"/>
    <property type="project" value="UniProtKB-UniRule"/>
</dbReference>
<dbReference type="Proteomes" id="UP001145069">
    <property type="component" value="Unassembled WGS sequence"/>
</dbReference>
<dbReference type="EC" id="1.18.1.2" evidence="6"/>
<keyword evidence="4 6" id="KW-0521">NADP</keyword>
<evidence type="ECO:0000259" key="7">
    <source>
        <dbReference type="Pfam" id="PF07992"/>
    </source>
</evidence>
<dbReference type="Pfam" id="PF07992">
    <property type="entry name" value="Pyr_redox_2"/>
    <property type="match status" value="1"/>
</dbReference>
<comment type="cofactor">
    <cofactor evidence="6">
        <name>FAD</name>
        <dbReference type="ChEBI" id="CHEBI:57692"/>
    </cofactor>
    <text evidence="6">Binds 1 FAD per subunit.</text>
</comment>
<sequence>MEETNNVHDVIIIGGGTTGLFTAFYCGMRNMSTKLIESGSDLGGKVTQFLPEKLIYDIGGIPAITGDDLVKQTTEQAKMHRPTIVFNQWIESIEKSRHGLFSVISTGGVVHQAKTVILATGTGKFDPVKLELNDATNYEKKSLHYTMSNPNQFSGKTVLISSNNRVGLDWALSLENIADKVYLINNKDKFQHAADEELERLSASSVTVLLNSSVDKLDGELGWLKKVTITSHDQAEGIYVDHVLSYNGLTMIPAPFTNWGLETNANRVVVDHHMATNIDGVFAAGDATYYPGKTMLIASGFTEGLTAANSANKYIDPKAPVQIYSTVIYRK</sequence>
<keyword evidence="3 6" id="KW-0274">FAD</keyword>
<organism evidence="8 9">
    <name type="scientific">Aquibacillus salsiterrae</name>
    <dbReference type="NCBI Taxonomy" id="2950439"/>
    <lineage>
        <taxon>Bacteria</taxon>
        <taxon>Bacillati</taxon>
        <taxon>Bacillota</taxon>
        <taxon>Bacilli</taxon>
        <taxon>Bacillales</taxon>
        <taxon>Bacillaceae</taxon>
        <taxon>Aquibacillus</taxon>
    </lineage>
</organism>
<gene>
    <name evidence="8" type="ORF">NC799_09360</name>
</gene>
<feature type="binding site" evidence="6">
    <location>
        <position position="286"/>
    </location>
    <ligand>
        <name>FAD</name>
        <dbReference type="ChEBI" id="CHEBI:57692"/>
    </ligand>
</feature>
<comment type="catalytic activity">
    <reaction evidence="6">
        <text>2 reduced [2Fe-2S]-[ferredoxin] + NADP(+) + H(+) = 2 oxidized [2Fe-2S]-[ferredoxin] + NADPH</text>
        <dbReference type="Rhea" id="RHEA:20125"/>
        <dbReference type="Rhea" id="RHEA-COMP:10000"/>
        <dbReference type="Rhea" id="RHEA-COMP:10001"/>
        <dbReference type="ChEBI" id="CHEBI:15378"/>
        <dbReference type="ChEBI" id="CHEBI:33737"/>
        <dbReference type="ChEBI" id="CHEBI:33738"/>
        <dbReference type="ChEBI" id="CHEBI:57783"/>
        <dbReference type="ChEBI" id="CHEBI:58349"/>
        <dbReference type="EC" id="1.18.1.2"/>
    </reaction>
</comment>
<dbReference type="InterPro" id="IPR023753">
    <property type="entry name" value="FAD/NAD-binding_dom"/>
</dbReference>
<keyword evidence="9" id="KW-1185">Reference proteome</keyword>
<evidence type="ECO:0000256" key="4">
    <source>
        <dbReference type="ARBA" id="ARBA00022857"/>
    </source>
</evidence>
<evidence type="ECO:0000313" key="8">
    <source>
        <dbReference type="EMBL" id="MDC3417130.1"/>
    </source>
</evidence>
<comment type="caution">
    <text evidence="6">Lacks conserved residue(s) required for the propagation of feature annotation.</text>
</comment>
<evidence type="ECO:0000256" key="6">
    <source>
        <dbReference type="HAMAP-Rule" id="MF_01685"/>
    </source>
</evidence>
<feature type="binding site" evidence="6">
    <location>
        <position position="18"/>
    </location>
    <ligand>
        <name>FAD</name>
        <dbReference type="ChEBI" id="CHEBI:57692"/>
    </ligand>
</feature>
<dbReference type="EMBL" id="JAMQKC010000006">
    <property type="protein sequence ID" value="MDC3417130.1"/>
    <property type="molecule type" value="Genomic_DNA"/>
</dbReference>
<accession>A0A9X4AGC3</accession>
<dbReference type="Gene3D" id="3.50.50.60">
    <property type="entry name" value="FAD/NAD(P)-binding domain"/>
    <property type="match status" value="2"/>
</dbReference>
<dbReference type="SUPFAM" id="SSF51905">
    <property type="entry name" value="FAD/NAD(P)-binding domain"/>
    <property type="match status" value="1"/>
</dbReference>
<comment type="subunit">
    <text evidence="1 6">Homodimer.</text>
</comment>
<dbReference type="RefSeq" id="WP_272446193.1">
    <property type="nucleotide sequence ID" value="NZ_JAMQKC010000006.1"/>
</dbReference>
<evidence type="ECO:0000313" key="9">
    <source>
        <dbReference type="Proteomes" id="UP001145069"/>
    </source>
</evidence>
<dbReference type="HAMAP" id="MF_01685">
    <property type="entry name" value="FENR2"/>
    <property type="match status" value="1"/>
</dbReference>
<feature type="domain" description="FAD/NAD(P)-binding" evidence="7">
    <location>
        <begin position="8"/>
        <end position="295"/>
    </location>
</feature>
<evidence type="ECO:0000256" key="3">
    <source>
        <dbReference type="ARBA" id="ARBA00022827"/>
    </source>
</evidence>
<feature type="binding site" evidence="6">
    <location>
        <position position="90"/>
    </location>
    <ligand>
        <name>FAD</name>
        <dbReference type="ChEBI" id="CHEBI:57692"/>
    </ligand>
</feature>
<dbReference type="GO" id="GO:0004324">
    <property type="term" value="F:ferredoxin-NADP+ reductase activity"/>
    <property type="evidence" value="ECO:0007669"/>
    <property type="project" value="UniProtKB-UniRule"/>
</dbReference>
<dbReference type="AlphaFoldDB" id="A0A9X4AGC3"/>